<proteinExistence type="predicted"/>
<protein>
    <submittedName>
        <fullName evidence="1">Uncharacterized protein</fullName>
    </submittedName>
</protein>
<sequence>MMRLFFFFAFAIFVLIGCQEEQSSENAEVEVTFYVVNEDQIPLGDAAISLVRPSKGEKE</sequence>
<reference evidence="1 2" key="1">
    <citation type="submission" date="2014-03" db="EMBL/GenBank/DDBJ databases">
        <authorList>
            <person name="Urmite Genomes U."/>
        </authorList>
    </citation>
    <scope>NUCLEOTIDE SEQUENCE [LARGE SCALE GENOMIC DNA]</scope>
    <source>
        <strain evidence="1 2">Vm-5</strain>
    </source>
</reference>
<dbReference type="Proteomes" id="UP000028875">
    <property type="component" value="Unassembled WGS sequence"/>
</dbReference>
<keyword evidence="2" id="KW-1185">Reference proteome</keyword>
<gene>
    <name evidence="1" type="ORF">BN990_03212</name>
</gene>
<organism evidence="1 2">
    <name type="scientific">Virgibacillus massiliensis</name>
    <dbReference type="NCBI Taxonomy" id="1462526"/>
    <lineage>
        <taxon>Bacteria</taxon>
        <taxon>Bacillati</taxon>
        <taxon>Bacillota</taxon>
        <taxon>Bacilli</taxon>
        <taxon>Bacillales</taxon>
        <taxon>Bacillaceae</taxon>
        <taxon>Virgibacillus</taxon>
    </lineage>
</organism>
<accession>A0A024QEF4</accession>
<dbReference type="EMBL" id="CCDP010000002">
    <property type="protein sequence ID" value="CDQ40879.1"/>
    <property type="molecule type" value="Genomic_DNA"/>
</dbReference>
<name>A0A024QEF4_9BACI</name>
<comment type="caution">
    <text evidence="1">The sequence shown here is derived from an EMBL/GenBank/DDBJ whole genome shotgun (WGS) entry which is preliminary data.</text>
</comment>
<evidence type="ECO:0000313" key="2">
    <source>
        <dbReference type="Proteomes" id="UP000028875"/>
    </source>
</evidence>
<evidence type="ECO:0000313" key="1">
    <source>
        <dbReference type="EMBL" id="CDQ40879.1"/>
    </source>
</evidence>
<reference evidence="2" key="2">
    <citation type="submission" date="2014-05" db="EMBL/GenBank/DDBJ databases">
        <title>Draft genome sequence of Virgibacillus massiliensis Vm-5.</title>
        <authorList>
            <person name="Khelaifia S."/>
            <person name="Croce O."/>
            <person name="Lagier J.C."/>
            <person name="Raoult D."/>
        </authorList>
    </citation>
    <scope>NUCLEOTIDE SEQUENCE [LARGE SCALE GENOMIC DNA]</scope>
    <source>
        <strain evidence="2">Vm-5</strain>
    </source>
</reference>
<dbReference type="AlphaFoldDB" id="A0A024QEF4"/>
<dbReference type="PROSITE" id="PS51257">
    <property type="entry name" value="PROKAR_LIPOPROTEIN"/>
    <property type="match status" value="1"/>
</dbReference>
<dbReference type="RefSeq" id="WP_038245740.1">
    <property type="nucleotide sequence ID" value="NZ_BNER01000006.1"/>
</dbReference>